<protein>
    <submittedName>
        <fullName evidence="2">Uncharacterized protein</fullName>
    </submittedName>
</protein>
<gene>
    <name evidence="2" type="ORF">F9C07_7033</name>
</gene>
<name>A0A7U2MM13_ASPFN</name>
<reference evidence="3" key="1">
    <citation type="journal article" date="2021" name="G3 (Bethesda)">
        <title>Chromosome assembled and annotated genome sequence of Aspergillus flavus NRRL 3357.</title>
        <authorList>
            <person name="Skerker J.M."/>
            <person name="Pianalto K.M."/>
            <person name="Mondo S.J."/>
            <person name="Yang K."/>
            <person name="Arkin A.P."/>
            <person name="Keller N.P."/>
            <person name="Grigoriev I.V."/>
            <person name="Louise Glass N.L."/>
        </authorList>
    </citation>
    <scope>NUCLEOTIDE SEQUENCE [LARGE SCALE GENOMIC DNA]</scope>
    <source>
        <strain evidence="3">ATCC 200026 / FGSC A1120 / IAM 13836 / NRRL 3357 / JCM 12722 / SRRC 167</strain>
    </source>
</reference>
<sequence length="102" mass="10994">MGKQSQADAKQYDSWSTKDNGVNNGGWKANNEGEEWARGSWRIQQAQKVMGFVGVGLGKRDSRREGASDGAFVPDAFTDELTGSAARLAVEAARQSDQPTDS</sequence>
<proteinExistence type="predicted"/>
<evidence type="ECO:0000256" key="1">
    <source>
        <dbReference type="SAM" id="MobiDB-lite"/>
    </source>
</evidence>
<dbReference type="AlphaFoldDB" id="A0A7U2MM13"/>
<keyword evidence="3" id="KW-1185">Reference proteome</keyword>
<dbReference type="VEuPathDB" id="FungiDB:F9C07_7033"/>
<feature type="region of interest" description="Disordered" evidence="1">
    <location>
        <begin position="1"/>
        <end position="32"/>
    </location>
</feature>
<feature type="compositionally biased region" description="Polar residues" evidence="1">
    <location>
        <begin position="1"/>
        <end position="22"/>
    </location>
</feature>
<organism evidence="2 3">
    <name type="scientific">Aspergillus flavus (strain ATCC 200026 / FGSC A1120 / IAM 13836 / NRRL 3357 / JCM 12722 / SRRC 167)</name>
    <dbReference type="NCBI Taxonomy" id="332952"/>
    <lineage>
        <taxon>Eukaryota</taxon>
        <taxon>Fungi</taxon>
        <taxon>Dikarya</taxon>
        <taxon>Ascomycota</taxon>
        <taxon>Pezizomycotina</taxon>
        <taxon>Eurotiomycetes</taxon>
        <taxon>Eurotiomycetidae</taxon>
        <taxon>Eurotiales</taxon>
        <taxon>Aspergillaceae</taxon>
        <taxon>Aspergillus</taxon>
        <taxon>Aspergillus subgen. Circumdati</taxon>
    </lineage>
</organism>
<dbReference type="EMBL" id="CP044620">
    <property type="protein sequence ID" value="QRD86183.1"/>
    <property type="molecule type" value="Genomic_DNA"/>
</dbReference>
<evidence type="ECO:0000313" key="3">
    <source>
        <dbReference type="Proteomes" id="UP000596276"/>
    </source>
</evidence>
<accession>A0A7U2MM13</accession>
<evidence type="ECO:0000313" key="2">
    <source>
        <dbReference type="EMBL" id="QRD86183.1"/>
    </source>
</evidence>
<dbReference type="Proteomes" id="UP000596276">
    <property type="component" value="Chromosome 3"/>
</dbReference>